<feature type="signal peptide" evidence="3">
    <location>
        <begin position="1"/>
        <end position="17"/>
    </location>
</feature>
<dbReference type="Pfam" id="PF08386">
    <property type="entry name" value="Abhydrolase_4"/>
    <property type="match status" value="1"/>
</dbReference>
<dbReference type="GO" id="GO:0016787">
    <property type="term" value="F:hydrolase activity"/>
    <property type="evidence" value="ECO:0007669"/>
    <property type="project" value="UniProtKB-KW"/>
</dbReference>
<keyword evidence="3" id="KW-0732">Signal</keyword>
<dbReference type="InterPro" id="IPR051601">
    <property type="entry name" value="Serine_prot/Carboxylest_S33"/>
</dbReference>
<dbReference type="PANTHER" id="PTHR43248">
    <property type="entry name" value="2-SUCCINYL-6-HYDROXY-2,4-CYCLOHEXADIENE-1-CARBOXYLATE SYNTHASE"/>
    <property type="match status" value="1"/>
</dbReference>
<organism evidence="6 7">
    <name type="scientific">Orbilia ellipsospora</name>
    <dbReference type="NCBI Taxonomy" id="2528407"/>
    <lineage>
        <taxon>Eukaryota</taxon>
        <taxon>Fungi</taxon>
        <taxon>Dikarya</taxon>
        <taxon>Ascomycota</taxon>
        <taxon>Pezizomycotina</taxon>
        <taxon>Orbiliomycetes</taxon>
        <taxon>Orbiliales</taxon>
        <taxon>Orbiliaceae</taxon>
        <taxon>Orbilia</taxon>
    </lineage>
</organism>
<evidence type="ECO:0000256" key="2">
    <source>
        <dbReference type="ARBA" id="ARBA00022801"/>
    </source>
</evidence>
<dbReference type="Pfam" id="PF00561">
    <property type="entry name" value="Abhydrolase_1"/>
    <property type="match status" value="1"/>
</dbReference>
<comment type="similarity">
    <text evidence="1">Belongs to the peptidase S33 family.</text>
</comment>
<dbReference type="EMBL" id="JAVHJO010000016">
    <property type="protein sequence ID" value="KAK6526360.1"/>
    <property type="molecule type" value="Genomic_DNA"/>
</dbReference>
<dbReference type="SUPFAM" id="SSF53474">
    <property type="entry name" value="alpha/beta-Hydrolases"/>
    <property type="match status" value="1"/>
</dbReference>
<evidence type="ECO:0000313" key="6">
    <source>
        <dbReference type="EMBL" id="KAK6526360.1"/>
    </source>
</evidence>
<evidence type="ECO:0000313" key="7">
    <source>
        <dbReference type="Proteomes" id="UP001365542"/>
    </source>
</evidence>
<proteinExistence type="inferred from homology"/>
<evidence type="ECO:0000259" key="5">
    <source>
        <dbReference type="Pfam" id="PF08386"/>
    </source>
</evidence>
<comment type="caution">
    <text evidence="6">The sequence shown here is derived from an EMBL/GenBank/DDBJ whole genome shotgun (WGS) entry which is preliminary data.</text>
</comment>
<feature type="chain" id="PRO_5043676273" evidence="3">
    <location>
        <begin position="18"/>
        <end position="586"/>
    </location>
</feature>
<reference evidence="6 7" key="1">
    <citation type="submission" date="2019-10" db="EMBL/GenBank/DDBJ databases">
        <authorList>
            <person name="Palmer J.M."/>
        </authorList>
    </citation>
    <scope>NUCLEOTIDE SEQUENCE [LARGE SCALE GENOMIC DNA]</scope>
    <source>
        <strain evidence="6 7">TWF694</strain>
    </source>
</reference>
<dbReference type="InterPro" id="IPR000073">
    <property type="entry name" value="AB_hydrolase_1"/>
</dbReference>
<gene>
    <name evidence="6" type="ORF">TWF694_004957</name>
</gene>
<protein>
    <submittedName>
        <fullName evidence="6">Uncharacterized protein</fullName>
    </submittedName>
</protein>
<dbReference type="InterPro" id="IPR013595">
    <property type="entry name" value="Pept_S33_TAP-like_C"/>
</dbReference>
<keyword evidence="2" id="KW-0378">Hydrolase</keyword>
<accession>A0AAV9WV87</accession>
<dbReference type="Gene3D" id="3.40.50.1820">
    <property type="entry name" value="alpha/beta hydrolase"/>
    <property type="match status" value="1"/>
</dbReference>
<keyword evidence="7" id="KW-1185">Reference proteome</keyword>
<dbReference type="InterPro" id="IPR029058">
    <property type="entry name" value="AB_hydrolase_fold"/>
</dbReference>
<evidence type="ECO:0000256" key="1">
    <source>
        <dbReference type="ARBA" id="ARBA00010088"/>
    </source>
</evidence>
<dbReference type="AlphaFoldDB" id="A0AAV9WV87"/>
<name>A0AAV9WV87_9PEZI</name>
<dbReference type="PANTHER" id="PTHR43248:SF25">
    <property type="entry name" value="AB HYDROLASE-1 DOMAIN-CONTAINING PROTEIN-RELATED"/>
    <property type="match status" value="1"/>
</dbReference>
<dbReference type="Proteomes" id="UP001365542">
    <property type="component" value="Unassembled WGS sequence"/>
</dbReference>
<evidence type="ECO:0000259" key="4">
    <source>
        <dbReference type="Pfam" id="PF00561"/>
    </source>
</evidence>
<feature type="domain" description="AB hydrolase-1" evidence="4">
    <location>
        <begin position="97"/>
        <end position="302"/>
    </location>
</feature>
<evidence type="ECO:0000256" key="3">
    <source>
        <dbReference type="SAM" id="SignalP"/>
    </source>
</evidence>
<sequence>MLQAILLLPLLLFEAKASDIPPSSNDLRKRNSTQQLFDGIVGDVNLKWYPCNETQEIKFECARLIVPLDYNKPENGFRAIIPMVKYPAAKGVPYKGAVLVNPGGPGAPGTEFIYGNGTAQKLEQRAVGPGWDIIGFDPRGVGYSIPSSDCKLGPSDFNPAWQNATSLKPPSVAPQSLILDKRKTDKGPVNTTEPYETIFGLRIPKMRPLNITNMLDELDKAQKACVNSIGAYNQAGPHMNTVVVATDMLSIGKALARERGLPENTTLVNYWGGSYGTLLGQYFATLYPKNVGKFVLDGVVDAESWIKGQQEHTKLIHGDEAWSFFPSHCFKAGPAHCKFYANSVDAIRERFNNLTTKLSVIRDLPQTEASDSAVDLFFGGFTRKIFRSLYRPSKDWPKIAEFLVNLEKSMPSGNHSEWDWNSISDYIYPPEKNSTGRQELDSFSYGLDKVFCMDGHDVRGRKVMPGDQMGLYNDSKLGWGADFRTQSMCTKWSIRPAWEWYGPIGGTTATPILFVGNHYDHVCPYENAFKAATLFKGARALYLEELGHVSLNTENKCSSVHVLKYFETGMLPPAGTRCAEETQMFQ</sequence>
<feature type="domain" description="Peptidase S33 tripeptidyl aminopeptidase-like C-terminal" evidence="5">
    <location>
        <begin position="479"/>
        <end position="578"/>
    </location>
</feature>